<protein>
    <submittedName>
        <fullName evidence="2">AIR synthase related protein</fullName>
    </submittedName>
</protein>
<dbReference type="InterPro" id="IPR023911">
    <property type="entry name" value="MSMEG_0567/sll0787_C"/>
</dbReference>
<dbReference type="PANTHER" id="PTHR30270:SF0">
    <property type="entry name" value="THIAMINE-MONOPHOSPHATE KINASE"/>
    <property type="match status" value="1"/>
</dbReference>
<dbReference type="InterPro" id="IPR000182">
    <property type="entry name" value="GNAT_dom"/>
</dbReference>
<dbReference type="InterPro" id="IPR016188">
    <property type="entry name" value="PurM-like_N"/>
</dbReference>
<dbReference type="EMBL" id="CP109441">
    <property type="protein sequence ID" value="WUV45895.1"/>
    <property type="molecule type" value="Genomic_DNA"/>
</dbReference>
<evidence type="ECO:0000259" key="1">
    <source>
        <dbReference type="PROSITE" id="PS51186"/>
    </source>
</evidence>
<evidence type="ECO:0000313" key="3">
    <source>
        <dbReference type="Proteomes" id="UP001432062"/>
    </source>
</evidence>
<accession>A0ABZ1YUF5</accession>
<dbReference type="InterPro" id="IPR036676">
    <property type="entry name" value="PurM-like_C_sf"/>
</dbReference>
<dbReference type="SUPFAM" id="SSF56042">
    <property type="entry name" value="PurM C-terminal domain-like"/>
    <property type="match status" value="1"/>
</dbReference>
<dbReference type="InterPro" id="IPR016181">
    <property type="entry name" value="Acyl_CoA_acyltransferase"/>
</dbReference>
<dbReference type="NCBIfam" id="TIGR04050">
    <property type="entry name" value="MSMEG_0567_Cter"/>
    <property type="match status" value="1"/>
</dbReference>
<feature type="domain" description="N-acetyltransferase" evidence="1">
    <location>
        <begin position="61"/>
        <end position="206"/>
    </location>
</feature>
<dbReference type="InterPro" id="IPR010918">
    <property type="entry name" value="PurM-like_C_dom"/>
</dbReference>
<dbReference type="PROSITE" id="PS51186">
    <property type="entry name" value="GNAT"/>
    <property type="match status" value="1"/>
</dbReference>
<organism evidence="2 3">
    <name type="scientific">Nocardia vinacea</name>
    <dbReference type="NCBI Taxonomy" id="96468"/>
    <lineage>
        <taxon>Bacteria</taxon>
        <taxon>Bacillati</taxon>
        <taxon>Actinomycetota</taxon>
        <taxon>Actinomycetes</taxon>
        <taxon>Mycobacteriales</taxon>
        <taxon>Nocardiaceae</taxon>
        <taxon>Nocardia</taxon>
    </lineage>
</organism>
<dbReference type="Pfam" id="PF02769">
    <property type="entry name" value="AIRS_C"/>
    <property type="match status" value="1"/>
</dbReference>
<dbReference type="InterPro" id="IPR036921">
    <property type="entry name" value="PurM-like_N_sf"/>
</dbReference>
<dbReference type="SUPFAM" id="SSF55326">
    <property type="entry name" value="PurM N-terminal domain-like"/>
    <property type="match status" value="1"/>
</dbReference>
<dbReference type="NCBIfam" id="TIGR04045">
    <property type="entry name" value="MSMEG_0567_GNAT"/>
    <property type="match status" value="1"/>
</dbReference>
<dbReference type="Pfam" id="PF00586">
    <property type="entry name" value="AIRS"/>
    <property type="match status" value="1"/>
</dbReference>
<sequence length="506" mass="53066">MNSHTDSATLLAGRWSGDRQAGVKLGGRAGGELLGGWLGDERTDLCLLAGVSVNAPSTTDFLIQPADRRQLAAYRTLRRAEFVVDQGLFTGSDNDDSDEDPRTQVLVALDPDGVVLGGVRLAPATDEDLGWWTGSRLVVDRRRRAAGVGPALVLAACAYAESHNVLRFEATVQTRYEPMFARLGWIRLGDRVIGGVEHTWMRWPIDRVQRLVGATKALLAQTLAPLRGSPLGLGGKGFRGDDGVPVPGSDLIAACDAILPSMVERDPEWAGWCSVLVNINDLSAMGATPIGLLDAVGAPTHSLLTRVIRGLARAAEAWDVPVLGGHTQVSVPPSLSVTALGRAAAPVRGGGGRLCDELRLTADLSGGWRPGYHGQQWDSTSRRSGAELRALAGFVARSAPAAAKDVSMAGLAGTCGMLAEASGLGAELDVARIPRPDTVAFAEWLTCFPGFAMITADRPGAPIAPPGPATSAVCGRLVSTPGVRLRWPDGITTRSVHNTVTGLGES</sequence>
<name>A0ABZ1YUF5_9NOCA</name>
<dbReference type="RefSeq" id="WP_329409409.1">
    <property type="nucleotide sequence ID" value="NZ_CP109441.1"/>
</dbReference>
<dbReference type="Gene3D" id="3.30.1330.10">
    <property type="entry name" value="PurM-like, N-terminal domain"/>
    <property type="match status" value="1"/>
</dbReference>
<dbReference type="Gene3D" id="3.90.650.10">
    <property type="entry name" value="PurM-like C-terminal domain"/>
    <property type="match status" value="1"/>
</dbReference>
<dbReference type="InterPro" id="IPR024035">
    <property type="entry name" value="MSMEG_0567_GNAT"/>
</dbReference>
<dbReference type="PANTHER" id="PTHR30270">
    <property type="entry name" value="THIAMINE-MONOPHOSPHATE KINASE"/>
    <property type="match status" value="1"/>
</dbReference>
<dbReference type="SUPFAM" id="SSF55729">
    <property type="entry name" value="Acyl-CoA N-acyltransferases (Nat)"/>
    <property type="match status" value="1"/>
</dbReference>
<keyword evidence="3" id="KW-1185">Reference proteome</keyword>
<gene>
    <name evidence="2" type="ORF">OG563_43615</name>
</gene>
<evidence type="ECO:0000313" key="2">
    <source>
        <dbReference type="EMBL" id="WUV45895.1"/>
    </source>
</evidence>
<dbReference type="Gene3D" id="3.40.630.30">
    <property type="match status" value="1"/>
</dbReference>
<reference evidence="2" key="1">
    <citation type="submission" date="2022-10" db="EMBL/GenBank/DDBJ databases">
        <title>The complete genomes of actinobacterial strains from the NBC collection.</title>
        <authorList>
            <person name="Joergensen T.S."/>
            <person name="Alvarez Arevalo M."/>
            <person name="Sterndorff E.B."/>
            <person name="Faurdal D."/>
            <person name="Vuksanovic O."/>
            <person name="Mourched A.-S."/>
            <person name="Charusanti P."/>
            <person name="Shaw S."/>
            <person name="Blin K."/>
            <person name="Weber T."/>
        </authorList>
    </citation>
    <scope>NUCLEOTIDE SEQUENCE</scope>
    <source>
        <strain evidence="2">NBC_01482</strain>
    </source>
</reference>
<dbReference type="Pfam" id="PF00583">
    <property type="entry name" value="Acetyltransf_1"/>
    <property type="match status" value="1"/>
</dbReference>
<dbReference type="InterPro" id="IPR006283">
    <property type="entry name" value="ThiL-like"/>
</dbReference>
<dbReference type="Proteomes" id="UP001432062">
    <property type="component" value="Chromosome"/>
</dbReference>
<proteinExistence type="predicted"/>